<accession>A0A1Y0ESD7</accession>
<proteinExistence type="predicted"/>
<protein>
    <recommendedName>
        <fullName evidence="3">Lipoprotein</fullName>
    </recommendedName>
</protein>
<dbReference type="Proteomes" id="UP000196138">
    <property type="component" value="Chromosome"/>
</dbReference>
<dbReference type="PROSITE" id="PS51257">
    <property type="entry name" value="PROKAR_LIPOPROTEIN"/>
    <property type="match status" value="1"/>
</dbReference>
<reference evidence="1 2" key="1">
    <citation type="submission" date="2017-05" db="EMBL/GenBank/DDBJ databases">
        <authorList>
            <person name="Song R."/>
            <person name="Chenine A.L."/>
            <person name="Ruprecht R.M."/>
        </authorList>
    </citation>
    <scope>NUCLEOTIDE SEQUENCE [LARGE SCALE GENOMIC DNA]</scope>
    <source>
        <strain evidence="1 2">DSM 26136</strain>
    </source>
</reference>
<dbReference type="RefSeq" id="WP_087283567.1">
    <property type="nucleotide sequence ID" value="NZ_CP021455.1"/>
</dbReference>
<dbReference type="AlphaFoldDB" id="A0A1Y0ESD7"/>
<sequence length="60" mass="5957">MFIKPLLIAASMAAAAWLTGCGVTPQPSHGADNTPSGVSVYGTIDLGVGKSQGSGVSQRP</sequence>
<dbReference type="KEGG" id="cser:CCO03_18760"/>
<organism evidence="1 2">
    <name type="scientific">Comamonas serinivorans</name>
    <dbReference type="NCBI Taxonomy" id="1082851"/>
    <lineage>
        <taxon>Bacteria</taxon>
        <taxon>Pseudomonadati</taxon>
        <taxon>Pseudomonadota</taxon>
        <taxon>Betaproteobacteria</taxon>
        <taxon>Burkholderiales</taxon>
        <taxon>Comamonadaceae</taxon>
        <taxon>Comamonas</taxon>
    </lineage>
</organism>
<dbReference type="EMBL" id="CP021455">
    <property type="protein sequence ID" value="ARU06428.1"/>
    <property type="molecule type" value="Genomic_DNA"/>
</dbReference>
<keyword evidence="2" id="KW-1185">Reference proteome</keyword>
<evidence type="ECO:0000313" key="2">
    <source>
        <dbReference type="Proteomes" id="UP000196138"/>
    </source>
</evidence>
<evidence type="ECO:0008006" key="3">
    <source>
        <dbReference type="Google" id="ProtNLM"/>
    </source>
</evidence>
<name>A0A1Y0ESD7_9BURK</name>
<evidence type="ECO:0000313" key="1">
    <source>
        <dbReference type="EMBL" id="ARU06428.1"/>
    </source>
</evidence>
<gene>
    <name evidence="1" type="ORF">CCO03_18760</name>
</gene>